<keyword evidence="2" id="KW-1185">Reference proteome</keyword>
<protein>
    <submittedName>
        <fullName evidence="1">Uncharacterized protein</fullName>
    </submittedName>
</protein>
<reference evidence="1 2" key="1">
    <citation type="submission" date="2019-07" db="EMBL/GenBank/DDBJ databases">
        <authorList>
            <person name="Kim J.K."/>
            <person name="Cheong H.-M."/>
            <person name="Choi Y."/>
            <person name="Hwang K.J."/>
            <person name="Lee S."/>
            <person name="Choi C."/>
        </authorList>
    </citation>
    <scope>NUCLEOTIDE SEQUENCE [LARGE SCALE GENOMIC DNA]</scope>
    <source>
        <strain evidence="1 2">KS 22</strain>
    </source>
</reference>
<accession>A0A7G5C5Q0</accession>
<evidence type="ECO:0000313" key="1">
    <source>
        <dbReference type="EMBL" id="QMV44534.1"/>
    </source>
</evidence>
<dbReference type="KEGG" id="cchl:FPL14_27710"/>
<dbReference type="AlphaFoldDB" id="A0A7G5C5Q0"/>
<sequence>MEPIPSEYSVDLVFIRPESEMPIPYPDLEDHMKALFKRPHSCFVERRREDRLEIATVQINGLSAAWAEEREVIAHMEERMPIEHLECLSGYRVQVIPKEHHGTCALRKRG</sequence>
<evidence type="ECO:0000313" key="2">
    <source>
        <dbReference type="Proteomes" id="UP000515679"/>
    </source>
</evidence>
<dbReference type="Proteomes" id="UP000515679">
    <property type="component" value="Chromosome"/>
</dbReference>
<gene>
    <name evidence="1" type="ORF">FPL14_27710</name>
</gene>
<name>A0A7G5C5Q0_9BACL</name>
<organism evidence="1 2">
    <name type="scientific">Cohnella cholangitidis</name>
    <dbReference type="NCBI Taxonomy" id="2598458"/>
    <lineage>
        <taxon>Bacteria</taxon>
        <taxon>Bacillati</taxon>
        <taxon>Bacillota</taxon>
        <taxon>Bacilli</taxon>
        <taxon>Bacillales</taxon>
        <taxon>Paenibacillaceae</taxon>
        <taxon>Cohnella</taxon>
    </lineage>
</organism>
<dbReference type="RefSeq" id="WP_182300778.1">
    <property type="nucleotide sequence ID" value="NZ_CP041969.1"/>
</dbReference>
<proteinExistence type="predicted"/>
<dbReference type="EMBL" id="CP041969">
    <property type="protein sequence ID" value="QMV44534.1"/>
    <property type="molecule type" value="Genomic_DNA"/>
</dbReference>